<gene>
    <name evidence="7" type="ORF">ACFFHW_14675</name>
</gene>
<proteinExistence type="inferred from homology"/>
<feature type="compositionally biased region" description="Polar residues" evidence="6">
    <location>
        <begin position="54"/>
        <end position="64"/>
    </location>
</feature>
<dbReference type="Pfam" id="PF03502">
    <property type="entry name" value="Channel_Tsx"/>
    <property type="match status" value="1"/>
</dbReference>
<comment type="similarity">
    <text evidence="2">Belongs to the nucleoside-specific channel-forming outer membrane porin (Tsx) (TC 1.B.10) family.</text>
</comment>
<evidence type="ECO:0000256" key="2">
    <source>
        <dbReference type="ARBA" id="ARBA00008728"/>
    </source>
</evidence>
<evidence type="ECO:0000313" key="8">
    <source>
        <dbReference type="Proteomes" id="UP001589814"/>
    </source>
</evidence>
<evidence type="ECO:0000256" key="6">
    <source>
        <dbReference type="SAM" id="MobiDB-lite"/>
    </source>
</evidence>
<dbReference type="RefSeq" id="WP_019951541.1">
    <property type="nucleotide sequence ID" value="NZ_JBHLVX010000055.1"/>
</dbReference>
<dbReference type="SUPFAM" id="SSF111364">
    <property type="entry name" value="Tsx-like channel"/>
    <property type="match status" value="1"/>
</dbReference>
<keyword evidence="8" id="KW-1185">Reference proteome</keyword>
<evidence type="ECO:0000256" key="4">
    <source>
        <dbReference type="ARBA" id="ARBA00023136"/>
    </source>
</evidence>
<evidence type="ECO:0000313" key="7">
    <source>
        <dbReference type="EMBL" id="MFC0269213.1"/>
    </source>
</evidence>
<dbReference type="EMBL" id="JBHLVX010000055">
    <property type="protein sequence ID" value="MFC0269213.1"/>
    <property type="molecule type" value="Genomic_DNA"/>
</dbReference>
<accession>A0ABV6G6B8</accession>
<dbReference type="InterPro" id="IPR003055">
    <property type="entry name" value="Channel_Tsx"/>
</dbReference>
<dbReference type="InterPro" id="IPR018013">
    <property type="entry name" value="Channel_Tsx-like"/>
</dbReference>
<feature type="region of interest" description="Disordered" evidence="6">
    <location>
        <begin position="44"/>
        <end position="64"/>
    </location>
</feature>
<dbReference type="NCBIfam" id="NF011686">
    <property type="entry name" value="PRK15106.1"/>
    <property type="match status" value="1"/>
</dbReference>
<dbReference type="Gene3D" id="2.40.230.20">
    <property type="entry name" value="Nucleoside-specific channel-forming protein, Tsx-like"/>
    <property type="match status" value="1"/>
</dbReference>
<keyword evidence="4" id="KW-0472">Membrane</keyword>
<protein>
    <submittedName>
        <fullName evidence="7">Nucleoside-specific channel-forming protein Tsx</fullName>
    </submittedName>
</protein>
<name>A0ABV6G6B8_9GAMM</name>
<comment type="caution">
    <text evidence="7">The sequence shown here is derived from an EMBL/GenBank/DDBJ whole genome shotgun (WGS) entry which is preliminary data.</text>
</comment>
<dbReference type="InterPro" id="IPR036777">
    <property type="entry name" value="Channel_Tsx-like_sf"/>
</dbReference>
<keyword evidence="5" id="KW-0998">Cell outer membrane</keyword>
<dbReference type="PRINTS" id="PR01277">
    <property type="entry name" value="CHANNELTSX"/>
</dbReference>
<sequence length="330" mass="36371">MNATFSDAPRGHAATLAFCRRAAGPGLFTLALLALLPADGARAAEPGTAGDSAQGETASPEITNEEPQSAYLSDWYNQNVTVIGSKNIRFGPQQIDDIYLEYEFFGRKGPLDLYGYIDVPKVFGIGNAADSGAFDDGSPLFAEIKPRLSLNELSGRDLSLGPIEEWYIAFNWIFDWGHNSDNRQNTLYAGLGTDIDSGTPVDVSFNFYGRRQWENYGASNEFEWDGYRAQLEYSLPLASFDNGASLFYAGFTNYDFGSSLGDDNAFRTNEAVVATNAFVYSFTHLRFLAVARYFHNGGQWNDGSLLNFGAGDFTVRSTGWGYYFGVGWQF</sequence>
<reference evidence="7 8" key="1">
    <citation type="submission" date="2024-09" db="EMBL/GenBank/DDBJ databases">
        <authorList>
            <person name="Sun Q."/>
            <person name="Mori K."/>
        </authorList>
    </citation>
    <scope>NUCLEOTIDE SEQUENCE [LARGE SCALE GENOMIC DNA]</scope>
    <source>
        <strain evidence="7 8">CCM 7415</strain>
    </source>
</reference>
<evidence type="ECO:0000256" key="1">
    <source>
        <dbReference type="ARBA" id="ARBA00004442"/>
    </source>
</evidence>
<keyword evidence="3" id="KW-0732">Signal</keyword>
<organism evidence="7 8">
    <name type="scientific">Kushneria aurantia</name>
    <dbReference type="NCBI Taxonomy" id="504092"/>
    <lineage>
        <taxon>Bacteria</taxon>
        <taxon>Pseudomonadati</taxon>
        <taxon>Pseudomonadota</taxon>
        <taxon>Gammaproteobacteria</taxon>
        <taxon>Oceanospirillales</taxon>
        <taxon>Halomonadaceae</taxon>
        <taxon>Kushneria</taxon>
    </lineage>
</organism>
<evidence type="ECO:0000256" key="3">
    <source>
        <dbReference type="ARBA" id="ARBA00022729"/>
    </source>
</evidence>
<evidence type="ECO:0000256" key="5">
    <source>
        <dbReference type="ARBA" id="ARBA00023237"/>
    </source>
</evidence>
<comment type="subcellular location">
    <subcellularLocation>
        <location evidence="1">Cell outer membrane</location>
    </subcellularLocation>
</comment>
<dbReference type="Proteomes" id="UP001589814">
    <property type="component" value="Unassembled WGS sequence"/>
</dbReference>